<evidence type="ECO:0000256" key="3">
    <source>
        <dbReference type="ARBA" id="ARBA00022989"/>
    </source>
</evidence>
<keyword evidence="5" id="KW-0813">Transport</keyword>
<dbReference type="InterPro" id="IPR035906">
    <property type="entry name" value="MetI-like_sf"/>
</dbReference>
<accession>M1YTN7</accession>
<evidence type="ECO:0000256" key="5">
    <source>
        <dbReference type="RuleBase" id="RU363032"/>
    </source>
</evidence>
<keyword evidence="8" id="KW-1185">Reference proteome</keyword>
<feature type="domain" description="ABC transmembrane type-1" evidence="6">
    <location>
        <begin position="70"/>
        <end position="269"/>
    </location>
</feature>
<sequence>MKIEKNRVSNKIGTHFLNFIDKLILLTILFLVIIFIFYPMLSVISKSFIVNGEFTLDIYKSLLNKNIMLLKNSLFVAILTTLISTLLSIAVSIYISFTNSKYKKILTTILMLTMISPPFVSSLAYISLFGRRGFITHNILGFTANTYGWQGIVAMQSLGFTSLNALMLIGVINGIDKSLFNSSLDLGGNSSHTISKILIPLMRHGIIIVGLLTFVRSLADFSTPIIIGGSFNVLATQAYLNVVAYSNLPMAAAISILLFIPAIIAFILYRIFLKDSNIITGTNFREESDETMLRIEGFFPRLLQIISYLFLTMMILQYLSIFISAMTKQRFGTMYFTFDNIKESKNYISGSFLRSIIYSLITGVVGSIIGFLISYYLEIRKIKGMKIIDFISTMPYIIPGTFFGLGYILAFNKYPLELTGTGLIVILNCIFKQLPLPTKASSAVISQINPQVTEACKDLGAHDIYILKDVITPMSKSAFLISFVNNFTATMTTIGSIIFLVYPGKKLATLVMFDAIQSGKYRIGSVIACMLILITLVVNIIFSKFLLEEKNVY</sequence>
<feature type="transmembrane region" description="Helical" evidence="5">
    <location>
        <begin position="74"/>
        <end position="97"/>
    </location>
</feature>
<dbReference type="GO" id="GO:0055085">
    <property type="term" value="P:transmembrane transport"/>
    <property type="evidence" value="ECO:0007669"/>
    <property type="project" value="InterPro"/>
</dbReference>
<dbReference type="RefSeq" id="WP_005583705.1">
    <property type="nucleotide sequence ID" value="NZ_LT669839.1"/>
</dbReference>
<dbReference type="CDD" id="cd06261">
    <property type="entry name" value="TM_PBP2"/>
    <property type="match status" value="2"/>
</dbReference>
<dbReference type="Proteomes" id="UP000245423">
    <property type="component" value="Chromosome 1"/>
</dbReference>
<dbReference type="HOGENOM" id="CLU_021838_1_1_9"/>
<feature type="transmembrane region" description="Helical" evidence="5">
    <location>
        <begin position="356"/>
        <end position="377"/>
    </location>
</feature>
<dbReference type="Gene3D" id="1.10.3720.10">
    <property type="entry name" value="MetI-like"/>
    <property type="match status" value="2"/>
</dbReference>
<evidence type="ECO:0000313" key="8">
    <source>
        <dbReference type="Proteomes" id="UP000245423"/>
    </source>
</evidence>
<feature type="transmembrane region" description="Helical" evidence="5">
    <location>
        <begin position="302"/>
        <end position="326"/>
    </location>
</feature>
<evidence type="ECO:0000256" key="2">
    <source>
        <dbReference type="ARBA" id="ARBA00022692"/>
    </source>
</evidence>
<feature type="domain" description="ABC transmembrane type-1" evidence="6">
    <location>
        <begin position="352"/>
        <end position="542"/>
    </location>
</feature>
<feature type="transmembrane region" description="Helical" evidence="5">
    <location>
        <begin position="149"/>
        <end position="172"/>
    </location>
</feature>
<dbReference type="PANTHER" id="PTHR43496">
    <property type="entry name" value="PROTEIN LPLB"/>
    <property type="match status" value="1"/>
</dbReference>
<reference evidence="7 8" key="1">
    <citation type="submission" date="2016-11" db="EMBL/GenBank/DDBJ databases">
        <authorList>
            <person name="Manzoor S."/>
        </authorList>
    </citation>
    <scope>NUCLEOTIDE SEQUENCE [LARGE SCALE GENOMIC DNA]</scope>
    <source>
        <strain evidence="7">Clostridium ultunense strain Esp</strain>
    </source>
</reference>
<organism evidence="7 8">
    <name type="scientific">[Clostridium] ultunense Esp</name>
    <dbReference type="NCBI Taxonomy" id="1288971"/>
    <lineage>
        <taxon>Bacteria</taxon>
        <taxon>Bacillati</taxon>
        <taxon>Bacillota</taxon>
        <taxon>Tissierellia</taxon>
        <taxon>Tissierellales</taxon>
        <taxon>Tepidimicrobiaceae</taxon>
        <taxon>Schnuerera</taxon>
    </lineage>
</organism>
<comment type="similarity">
    <text evidence="5">Belongs to the binding-protein-dependent transport system permease family.</text>
</comment>
<feature type="transmembrane region" description="Helical" evidence="5">
    <location>
        <begin position="523"/>
        <end position="547"/>
    </location>
</feature>
<dbReference type="OrthoDB" id="57323at2"/>
<dbReference type="AlphaFoldDB" id="M1YTN7"/>
<dbReference type="InterPro" id="IPR000515">
    <property type="entry name" value="MetI-like"/>
</dbReference>
<feature type="transmembrane region" description="Helical" evidence="5">
    <location>
        <begin position="389"/>
        <end position="410"/>
    </location>
</feature>
<feature type="transmembrane region" description="Helical" evidence="5">
    <location>
        <begin position="478"/>
        <end position="502"/>
    </location>
</feature>
<dbReference type="PROSITE" id="PS50928">
    <property type="entry name" value="ABC_TM1"/>
    <property type="match status" value="2"/>
</dbReference>
<gene>
    <name evidence="7" type="ORF">CUESP1_1977</name>
</gene>
<dbReference type="PANTHER" id="PTHR43496:SF1">
    <property type="entry name" value="POLYGALACTURONAN_RHAMNOGALACTURONAN TRANSPORT SYSTEM PERMEASE PROTEIN YTEP"/>
    <property type="match status" value="1"/>
</dbReference>
<keyword evidence="4 5" id="KW-0472">Membrane</keyword>
<keyword evidence="3 5" id="KW-1133">Transmembrane helix</keyword>
<comment type="subcellular location">
    <subcellularLocation>
        <location evidence="5">Cell membrane</location>
        <topology evidence="5">Multi-pass membrane protein</topology>
    </subcellularLocation>
    <subcellularLocation>
        <location evidence="1">Membrane</location>
        <topology evidence="1">Multi-pass membrane protein</topology>
    </subcellularLocation>
</comment>
<dbReference type="Pfam" id="PF00528">
    <property type="entry name" value="BPD_transp_1"/>
    <property type="match status" value="2"/>
</dbReference>
<protein>
    <submittedName>
        <fullName evidence="7">ABC transporter, permease protein</fullName>
    </submittedName>
</protein>
<keyword evidence="2 5" id="KW-0812">Transmembrane</keyword>
<feature type="transmembrane region" description="Helical" evidence="5">
    <location>
        <begin position="109"/>
        <end position="129"/>
    </location>
</feature>
<dbReference type="GO" id="GO:0005886">
    <property type="term" value="C:plasma membrane"/>
    <property type="evidence" value="ECO:0007669"/>
    <property type="project" value="UniProtKB-SubCell"/>
</dbReference>
<feature type="transmembrane region" description="Helical" evidence="5">
    <location>
        <begin position="20"/>
        <end position="41"/>
    </location>
</feature>
<proteinExistence type="inferred from homology"/>
<dbReference type="SUPFAM" id="SSF161098">
    <property type="entry name" value="MetI-like"/>
    <property type="match status" value="2"/>
</dbReference>
<evidence type="ECO:0000259" key="6">
    <source>
        <dbReference type="PROSITE" id="PS50928"/>
    </source>
</evidence>
<evidence type="ECO:0000256" key="4">
    <source>
        <dbReference type="ARBA" id="ARBA00023136"/>
    </source>
</evidence>
<evidence type="ECO:0000313" key="7">
    <source>
        <dbReference type="EMBL" id="SHD77334.1"/>
    </source>
</evidence>
<evidence type="ECO:0000256" key="1">
    <source>
        <dbReference type="ARBA" id="ARBA00004141"/>
    </source>
</evidence>
<feature type="transmembrane region" description="Helical" evidence="5">
    <location>
        <begin position="248"/>
        <end position="269"/>
    </location>
</feature>
<dbReference type="EMBL" id="LT669839">
    <property type="protein sequence ID" value="SHD77334.1"/>
    <property type="molecule type" value="Genomic_DNA"/>
</dbReference>
<name>M1YTN7_9FIRM</name>